<dbReference type="GO" id="GO:0004252">
    <property type="term" value="F:serine-type endopeptidase activity"/>
    <property type="evidence" value="ECO:0007669"/>
    <property type="project" value="InterPro"/>
</dbReference>
<feature type="transmembrane region" description="Helical" evidence="8">
    <location>
        <begin position="15"/>
        <end position="37"/>
    </location>
</feature>
<dbReference type="RefSeq" id="WP_067632368.1">
    <property type="nucleotide sequence ID" value="NZ_CP013213.1"/>
</dbReference>
<dbReference type="STRING" id="1514105.AOC36_05800"/>
<keyword evidence="8" id="KW-1133">Transmembrane helix</keyword>
<evidence type="ECO:0000256" key="6">
    <source>
        <dbReference type="ARBA" id="ARBA00022801"/>
    </source>
</evidence>
<feature type="active site" evidence="7">
    <location>
        <position position="85"/>
    </location>
</feature>
<comment type="subcellular location">
    <subcellularLocation>
        <location evidence="2">Cell membrane</location>
        <topology evidence="2">Single-pass type II membrane protein</topology>
    </subcellularLocation>
    <subcellularLocation>
        <location evidence="9">Membrane</location>
        <topology evidence="9">Single-pass type II membrane protein</topology>
    </subcellularLocation>
</comment>
<dbReference type="PANTHER" id="PTHR43390:SF1">
    <property type="entry name" value="CHLOROPLAST PROCESSING PEPTIDASE"/>
    <property type="match status" value="1"/>
</dbReference>
<gene>
    <name evidence="11" type="ORF">AOC36_05800</name>
</gene>
<evidence type="ECO:0000256" key="2">
    <source>
        <dbReference type="ARBA" id="ARBA00004401"/>
    </source>
</evidence>
<evidence type="ECO:0000256" key="4">
    <source>
        <dbReference type="ARBA" id="ARBA00013208"/>
    </source>
</evidence>
<evidence type="ECO:0000256" key="9">
    <source>
        <dbReference type="RuleBase" id="RU362042"/>
    </source>
</evidence>
<evidence type="ECO:0000256" key="1">
    <source>
        <dbReference type="ARBA" id="ARBA00000677"/>
    </source>
</evidence>
<dbReference type="GO" id="GO:0005886">
    <property type="term" value="C:plasma membrane"/>
    <property type="evidence" value="ECO:0007669"/>
    <property type="project" value="UniProtKB-SubCell"/>
</dbReference>
<dbReference type="PROSITE" id="PS00760">
    <property type="entry name" value="SPASE_I_2"/>
    <property type="match status" value="1"/>
</dbReference>
<dbReference type="GO" id="GO:0006465">
    <property type="term" value="P:signal peptide processing"/>
    <property type="evidence" value="ECO:0007669"/>
    <property type="project" value="InterPro"/>
</dbReference>
<dbReference type="PROSITE" id="PS00501">
    <property type="entry name" value="SPASE_I_1"/>
    <property type="match status" value="1"/>
</dbReference>
<evidence type="ECO:0000256" key="3">
    <source>
        <dbReference type="ARBA" id="ARBA00009370"/>
    </source>
</evidence>
<keyword evidence="8" id="KW-0812">Transmembrane</keyword>
<dbReference type="Gene3D" id="2.10.109.10">
    <property type="entry name" value="Umud Fragment, subunit A"/>
    <property type="match status" value="1"/>
</dbReference>
<dbReference type="NCBIfam" id="TIGR02227">
    <property type="entry name" value="sigpep_I_bact"/>
    <property type="match status" value="1"/>
</dbReference>
<keyword evidence="12" id="KW-1185">Reference proteome</keyword>
<dbReference type="InterPro" id="IPR000223">
    <property type="entry name" value="Pept_S26A_signal_pept_1"/>
</dbReference>
<dbReference type="OrthoDB" id="9802919at2"/>
<dbReference type="KEGG" id="erl:AOC36_05800"/>
<keyword evidence="5 8" id="KW-0645">Protease</keyword>
<comment type="catalytic activity">
    <reaction evidence="1 8">
        <text>Cleavage of hydrophobic, N-terminal signal or leader sequences from secreted and periplasmic proteins.</text>
        <dbReference type="EC" id="3.4.21.89"/>
    </reaction>
</comment>
<evidence type="ECO:0000313" key="11">
    <source>
        <dbReference type="EMBL" id="AMC93510.1"/>
    </source>
</evidence>
<dbReference type="EMBL" id="CP013213">
    <property type="protein sequence ID" value="AMC93510.1"/>
    <property type="molecule type" value="Genomic_DNA"/>
</dbReference>
<keyword evidence="8" id="KW-0472">Membrane</keyword>
<dbReference type="InterPro" id="IPR019757">
    <property type="entry name" value="Pept_S26A_signal_pept_1_Lys-AS"/>
</dbReference>
<feature type="domain" description="Peptidase S26" evidence="10">
    <location>
        <begin position="13"/>
        <end position="189"/>
    </location>
</feature>
<dbReference type="PRINTS" id="PR00727">
    <property type="entry name" value="LEADERPTASE"/>
</dbReference>
<comment type="similarity">
    <text evidence="3 9">Belongs to the peptidase S26 family.</text>
</comment>
<dbReference type="InterPro" id="IPR019533">
    <property type="entry name" value="Peptidase_S26"/>
</dbReference>
<evidence type="ECO:0000313" key="12">
    <source>
        <dbReference type="Proteomes" id="UP000063781"/>
    </source>
</evidence>
<protein>
    <recommendedName>
        <fullName evidence="4 8">Signal peptidase I</fullName>
        <ecNumber evidence="4 8">3.4.21.89</ecNumber>
    </recommendedName>
</protein>
<dbReference type="PANTHER" id="PTHR43390">
    <property type="entry name" value="SIGNAL PEPTIDASE I"/>
    <property type="match status" value="1"/>
</dbReference>
<proteinExistence type="inferred from homology"/>
<feature type="active site" evidence="7">
    <location>
        <position position="43"/>
    </location>
</feature>
<dbReference type="EC" id="3.4.21.89" evidence="4 8"/>
<name>A0A120JTP5_9FIRM</name>
<evidence type="ECO:0000256" key="5">
    <source>
        <dbReference type="ARBA" id="ARBA00022670"/>
    </source>
</evidence>
<evidence type="ECO:0000256" key="8">
    <source>
        <dbReference type="RuleBase" id="RU003993"/>
    </source>
</evidence>
<evidence type="ECO:0000259" key="10">
    <source>
        <dbReference type="Pfam" id="PF10502"/>
    </source>
</evidence>
<dbReference type="Pfam" id="PF10502">
    <property type="entry name" value="Peptidase_S26"/>
    <property type="match status" value="1"/>
</dbReference>
<dbReference type="AlphaFoldDB" id="A0A120JTP5"/>
<reference evidence="11 12" key="1">
    <citation type="submission" date="2015-10" db="EMBL/GenBank/DDBJ databases">
        <title>Erysipelothrix larvae sp. LV19 isolated from the larval gut of the rhinoceros beetle, Trypoxylus dichotomus.</title>
        <authorList>
            <person name="Lim S."/>
            <person name="Kim B.-C."/>
        </authorList>
    </citation>
    <scope>NUCLEOTIDE SEQUENCE [LARGE SCALE GENOMIC DNA]</scope>
    <source>
        <strain evidence="11 12">LV19</strain>
    </source>
</reference>
<dbReference type="SUPFAM" id="SSF51306">
    <property type="entry name" value="LexA/Signal peptidase"/>
    <property type="match status" value="1"/>
</dbReference>
<dbReference type="GO" id="GO:0009003">
    <property type="term" value="F:signal peptidase activity"/>
    <property type="evidence" value="ECO:0007669"/>
    <property type="project" value="UniProtKB-EC"/>
</dbReference>
<dbReference type="CDD" id="cd06530">
    <property type="entry name" value="S26_SPase_I"/>
    <property type="match status" value="1"/>
</dbReference>
<sequence length="200" mass="23267">MEVKDDAFLKSLKEFIILFLKYIVILFVITTFITRVVRVEGTSMYPTLKDGEMGLSNIISVKLGNIDRFDLVIVYMEDQNKHIVKRVIGMPGETVSYQDDQLYINGEPVDEPFLDTDYVRNYRQDPTSAEDMEELDMYGKVTFTENLAEIKLGDHEYFLMGDNRPYSSDSRRYGPFQKSDIKSKNVFVIFPFNAIRYEGK</sequence>
<evidence type="ECO:0000256" key="7">
    <source>
        <dbReference type="PIRSR" id="PIRSR600223-1"/>
    </source>
</evidence>
<dbReference type="Proteomes" id="UP000063781">
    <property type="component" value="Chromosome"/>
</dbReference>
<organism evidence="11 12">
    <name type="scientific">Erysipelothrix larvae</name>
    <dbReference type="NCBI Taxonomy" id="1514105"/>
    <lineage>
        <taxon>Bacteria</taxon>
        <taxon>Bacillati</taxon>
        <taxon>Bacillota</taxon>
        <taxon>Erysipelotrichia</taxon>
        <taxon>Erysipelotrichales</taxon>
        <taxon>Erysipelotrichaceae</taxon>
        <taxon>Erysipelothrix</taxon>
    </lineage>
</organism>
<dbReference type="InterPro" id="IPR036286">
    <property type="entry name" value="LexA/Signal_pep-like_sf"/>
</dbReference>
<accession>A0A120JTP5</accession>
<dbReference type="InterPro" id="IPR019756">
    <property type="entry name" value="Pept_S26A_signal_pept_1_Ser-AS"/>
</dbReference>
<keyword evidence="6 8" id="KW-0378">Hydrolase</keyword>